<feature type="compositionally biased region" description="Basic residues" evidence="1">
    <location>
        <begin position="7"/>
        <end position="17"/>
    </location>
</feature>
<sequence length="287" mass="33617">MKDHTNKYRAMKVKKRSSNGGPLHTIDNNVPVKKRNLSNKNSLILQEFEEKQSDDDCVPARLDSDMAEYQKLQELQYLQNSMQDANVSSHGTNILPLNKRTLKQLQTQIFQLETSKFDCSHFLCSKANMETIEFSRLWFLFELEMSYDGKINLRNDCYYNKVYFTLDNHWEQSNCLALEHNKGYPIIPLAQLLIPKLDFEPSRIDDLDVYMETVIDNSLLAPRKKKIPPTLLFQRNVIDIFEDVPPIDTKNILRNDSTSFTSSTKSENDQKNINKEFLNSRKVRYFE</sequence>
<dbReference type="InterPro" id="IPR018847">
    <property type="entry name" value="Monopolin_cplx_su_Mam1"/>
</dbReference>
<protein>
    <submittedName>
        <fullName evidence="2">Uncharacterized protein</fullName>
    </submittedName>
</protein>
<evidence type="ECO:0000256" key="1">
    <source>
        <dbReference type="SAM" id="MobiDB-lite"/>
    </source>
</evidence>
<dbReference type="eggNOG" id="ENOG502S889">
    <property type="taxonomic scope" value="Eukaryota"/>
</dbReference>
<dbReference type="STRING" id="1071382.H2B1P3"/>
<gene>
    <name evidence="2" type="primary">KAFR0K01890</name>
    <name evidence="2" type="ORF">KAFR_0K01890</name>
</gene>
<keyword evidence="3" id="KW-1185">Reference proteome</keyword>
<name>H2B1P3_KAZAF</name>
<feature type="region of interest" description="Disordered" evidence="1">
    <location>
        <begin position="1"/>
        <end position="29"/>
    </location>
</feature>
<accession>H2B1P3</accession>
<proteinExistence type="predicted"/>
<dbReference type="FunCoup" id="H2B1P3">
    <property type="interactions" value="123"/>
</dbReference>
<dbReference type="EMBL" id="HE650831">
    <property type="protein sequence ID" value="CCF60543.1"/>
    <property type="molecule type" value="Genomic_DNA"/>
</dbReference>
<dbReference type="Proteomes" id="UP000005220">
    <property type="component" value="Chromosome 11"/>
</dbReference>
<organism evidence="2 3">
    <name type="scientific">Kazachstania africana (strain ATCC 22294 / BCRC 22015 / CBS 2517 / CECT 1963 / NBRC 1671 / NRRL Y-8276)</name>
    <name type="common">Yeast</name>
    <name type="synonym">Kluyveromyces africanus</name>
    <dbReference type="NCBI Taxonomy" id="1071382"/>
    <lineage>
        <taxon>Eukaryota</taxon>
        <taxon>Fungi</taxon>
        <taxon>Dikarya</taxon>
        <taxon>Ascomycota</taxon>
        <taxon>Saccharomycotina</taxon>
        <taxon>Saccharomycetes</taxon>
        <taxon>Saccharomycetales</taxon>
        <taxon>Saccharomycetaceae</taxon>
        <taxon>Kazachstania</taxon>
    </lineage>
</organism>
<evidence type="ECO:0000313" key="3">
    <source>
        <dbReference type="Proteomes" id="UP000005220"/>
    </source>
</evidence>
<dbReference type="GeneID" id="13886732"/>
<dbReference type="Pfam" id="PF10434">
    <property type="entry name" value="MAM1"/>
    <property type="match status" value="1"/>
</dbReference>
<dbReference type="KEGG" id="kaf:KAFR_0K01890"/>
<dbReference type="InParanoid" id="H2B1P3"/>
<dbReference type="HOGENOM" id="CLU_940367_0_0_1"/>
<reference evidence="2 3" key="1">
    <citation type="journal article" date="2011" name="Proc. Natl. Acad. Sci. U.S.A.">
        <title>Evolutionary erosion of yeast sex chromosomes by mating-type switching accidents.</title>
        <authorList>
            <person name="Gordon J.L."/>
            <person name="Armisen D."/>
            <person name="Proux-Wera E."/>
            <person name="Oheigeartaigh S.S."/>
            <person name="Byrne K.P."/>
            <person name="Wolfe K.H."/>
        </authorList>
    </citation>
    <scope>NUCLEOTIDE SEQUENCE [LARGE SCALE GENOMIC DNA]</scope>
    <source>
        <strain evidence="3">ATCC 22294 / BCRC 22015 / CBS 2517 / CECT 1963 / NBRC 1671 / NRRL Y-8276</strain>
    </source>
</reference>
<dbReference type="RefSeq" id="XP_003959678.1">
    <property type="nucleotide sequence ID" value="XM_003959629.1"/>
</dbReference>
<evidence type="ECO:0000313" key="2">
    <source>
        <dbReference type="EMBL" id="CCF60543.1"/>
    </source>
</evidence>
<dbReference type="OrthoDB" id="4070446at2759"/>
<dbReference type="AlphaFoldDB" id="H2B1P3"/>